<organism evidence="3 4">
    <name type="scientific">Bodo saltans</name>
    <name type="common">Flagellated protozoan</name>
    <dbReference type="NCBI Taxonomy" id="75058"/>
    <lineage>
        <taxon>Eukaryota</taxon>
        <taxon>Discoba</taxon>
        <taxon>Euglenozoa</taxon>
        <taxon>Kinetoplastea</taxon>
        <taxon>Metakinetoplastina</taxon>
        <taxon>Eubodonida</taxon>
        <taxon>Bodonidae</taxon>
        <taxon>Bodo</taxon>
    </lineage>
</organism>
<dbReference type="Proteomes" id="UP000051952">
    <property type="component" value="Unassembled WGS sequence"/>
</dbReference>
<reference evidence="4" key="1">
    <citation type="submission" date="2015-09" db="EMBL/GenBank/DDBJ databases">
        <authorList>
            <consortium name="Pathogen Informatics"/>
        </authorList>
    </citation>
    <scope>NUCLEOTIDE SEQUENCE [LARGE SCALE GENOMIC DNA]</scope>
    <source>
        <strain evidence="4">Lake Konstanz</strain>
    </source>
</reference>
<dbReference type="EMBL" id="CYKH01001710">
    <property type="protein sequence ID" value="CUG89152.1"/>
    <property type="molecule type" value="Genomic_DNA"/>
</dbReference>
<protein>
    <submittedName>
        <fullName evidence="3">Transmembrane protein, putative</fullName>
    </submittedName>
</protein>
<proteinExistence type="predicted"/>
<keyword evidence="4" id="KW-1185">Reference proteome</keyword>
<evidence type="ECO:0000313" key="3">
    <source>
        <dbReference type="EMBL" id="CUG89152.1"/>
    </source>
</evidence>
<evidence type="ECO:0000256" key="1">
    <source>
        <dbReference type="SAM" id="MobiDB-lite"/>
    </source>
</evidence>
<evidence type="ECO:0000313" key="4">
    <source>
        <dbReference type="Proteomes" id="UP000051952"/>
    </source>
</evidence>
<dbReference type="AlphaFoldDB" id="A0A0S4JIT5"/>
<gene>
    <name evidence="3" type="ORF">BSAL_19585</name>
</gene>
<keyword evidence="2" id="KW-0472">Membrane</keyword>
<keyword evidence="2 3" id="KW-0812">Transmembrane</keyword>
<name>A0A0S4JIT5_BODSA</name>
<evidence type="ECO:0000256" key="2">
    <source>
        <dbReference type="SAM" id="Phobius"/>
    </source>
</evidence>
<accession>A0A0S4JIT5</accession>
<keyword evidence="2" id="KW-1133">Transmembrane helix</keyword>
<dbReference type="VEuPathDB" id="TriTrypDB:BSAL_19585"/>
<feature type="transmembrane region" description="Helical" evidence="2">
    <location>
        <begin position="17"/>
        <end position="35"/>
    </location>
</feature>
<feature type="compositionally biased region" description="Basic and acidic residues" evidence="1">
    <location>
        <begin position="44"/>
        <end position="60"/>
    </location>
</feature>
<feature type="region of interest" description="Disordered" evidence="1">
    <location>
        <begin position="42"/>
        <end position="66"/>
    </location>
</feature>
<dbReference type="OrthoDB" id="10261634at2759"/>
<sequence length="81" mass="9140">MTVVSGIILFAVPIRDMAALGIFVGFLGGCWFSWVKHQHQMQSKRSDKEHQQQHQLERSSSHQHHVATAVVVVSSQENMSK</sequence>